<dbReference type="GO" id="GO:0005886">
    <property type="term" value="C:plasma membrane"/>
    <property type="evidence" value="ECO:0007669"/>
    <property type="project" value="UniProtKB-SubCell"/>
</dbReference>
<dbReference type="Proteomes" id="UP000509383">
    <property type="component" value="Chromosome"/>
</dbReference>
<dbReference type="EMBL" id="BQKM01000018">
    <property type="protein sequence ID" value="GJN55452.1"/>
    <property type="molecule type" value="Genomic_DNA"/>
</dbReference>
<evidence type="ECO:0000313" key="11">
    <source>
        <dbReference type="Proteomes" id="UP000509383"/>
    </source>
</evidence>
<evidence type="ECO:0000256" key="1">
    <source>
        <dbReference type="ARBA" id="ARBA00004651"/>
    </source>
</evidence>
<feature type="transmembrane region" description="Helical" evidence="8">
    <location>
        <begin position="125"/>
        <end position="145"/>
    </location>
</feature>
<evidence type="ECO:0000256" key="7">
    <source>
        <dbReference type="PIRSR" id="PIRSR016502-1"/>
    </source>
</evidence>
<dbReference type="PANTHER" id="PTHR10464:SF4">
    <property type="entry name" value="UREA TRANSPORTER"/>
    <property type="match status" value="1"/>
</dbReference>
<feature type="transmembrane region" description="Helical" evidence="8">
    <location>
        <begin position="249"/>
        <end position="267"/>
    </location>
</feature>
<evidence type="ECO:0000256" key="6">
    <source>
        <dbReference type="ARBA" id="ARBA00023136"/>
    </source>
</evidence>
<feature type="site" description="Important for channel permeability" evidence="7">
    <location>
        <position position="275"/>
    </location>
</feature>
<accession>A0A6J4E7C9</accession>
<organism evidence="9 11">
    <name type="scientific">Pseudomonas tohonis</name>
    <dbReference type="NCBI Taxonomy" id="2725477"/>
    <lineage>
        <taxon>Bacteria</taxon>
        <taxon>Pseudomonadati</taxon>
        <taxon>Pseudomonadota</taxon>
        <taxon>Gammaproteobacteria</taxon>
        <taxon>Pseudomonadales</taxon>
        <taxon>Pseudomonadaceae</taxon>
        <taxon>Pseudomonas</taxon>
    </lineage>
</organism>
<keyword evidence="6 8" id="KW-0472">Membrane</keyword>
<dbReference type="RefSeq" id="WP_173177857.1">
    <property type="nucleotide sequence ID" value="NZ_AP023189.1"/>
</dbReference>
<evidence type="ECO:0000256" key="8">
    <source>
        <dbReference type="SAM" id="Phobius"/>
    </source>
</evidence>
<dbReference type="AlphaFoldDB" id="A0A6J4E7C9"/>
<keyword evidence="3" id="KW-1003">Cell membrane</keyword>
<sequence length="306" mass="32458">MRHLPLPCDARSWASAQLNGFSQIFLQRHPGCGALLLCAILVGAPQLLGGALLGGFASWLTALRRGYPREDVEAGLYGYNGVLLGMLLGARFEWTLHLPLLIVCCAGLSTLLLHRLLRNAREREWLPAFTSPFVGFGWVLLWLAHGLQLTAPAAAPAVVLDADSIGLLLALLRGFGQVIFLADPLAGACVLLALLLASWRVALWASFGSALALALGLCLKLPTDTLLAGLFSLNGVLIGIALGKRLASLPVVVIGVALGVLLQPGFATFGLPAMTAPFILACWLVIAGGRLLRQNGTRPRPTHLRH</sequence>
<evidence type="ECO:0000256" key="5">
    <source>
        <dbReference type="ARBA" id="ARBA00022989"/>
    </source>
</evidence>
<dbReference type="PIRSF" id="PIRSF016502">
    <property type="entry name" value="Urea_transporter"/>
    <property type="match status" value="1"/>
</dbReference>
<evidence type="ECO:0000256" key="3">
    <source>
        <dbReference type="ARBA" id="ARBA00022475"/>
    </source>
</evidence>
<feature type="transmembrane region" description="Helical" evidence="8">
    <location>
        <begin position="165"/>
        <end position="194"/>
    </location>
</feature>
<proteinExistence type="inferred from homology"/>
<keyword evidence="5 8" id="KW-1133">Transmembrane helix</keyword>
<gene>
    <name evidence="9" type="ORF">TUM18999_38780</name>
    <name evidence="10" type="ORF">TUM20286_52040</name>
</gene>
<evidence type="ECO:0000313" key="9">
    <source>
        <dbReference type="EMBL" id="BCG25687.1"/>
    </source>
</evidence>
<dbReference type="InterPro" id="IPR004937">
    <property type="entry name" value="Urea_transporter"/>
</dbReference>
<protein>
    <submittedName>
        <fullName evidence="9">Transporter</fullName>
    </submittedName>
</protein>
<dbReference type="GO" id="GO:0015204">
    <property type="term" value="F:urea transmembrane transporter activity"/>
    <property type="evidence" value="ECO:0007669"/>
    <property type="project" value="InterPro"/>
</dbReference>
<comment type="subcellular location">
    <subcellularLocation>
        <location evidence="1">Cell membrane</location>
        <topology evidence="1">Multi-pass membrane protein</topology>
    </subcellularLocation>
</comment>
<evidence type="ECO:0000256" key="4">
    <source>
        <dbReference type="ARBA" id="ARBA00022692"/>
    </source>
</evidence>
<keyword evidence="12" id="KW-1185">Reference proteome</keyword>
<dbReference type="Gene3D" id="1.10.3430.10">
    <property type="entry name" value="Ammonium transporter AmtB like domains"/>
    <property type="match status" value="1"/>
</dbReference>
<evidence type="ECO:0000313" key="12">
    <source>
        <dbReference type="Proteomes" id="UP001054892"/>
    </source>
</evidence>
<evidence type="ECO:0000256" key="2">
    <source>
        <dbReference type="ARBA" id="ARBA00005914"/>
    </source>
</evidence>
<dbReference type="InterPro" id="IPR029020">
    <property type="entry name" value="Ammonium/urea_transptr"/>
</dbReference>
<dbReference type="Pfam" id="PF03253">
    <property type="entry name" value="UT"/>
    <property type="match status" value="1"/>
</dbReference>
<dbReference type="PANTHER" id="PTHR10464">
    <property type="entry name" value="UREA TRANSPORTER"/>
    <property type="match status" value="1"/>
</dbReference>
<feature type="transmembrane region" description="Helical" evidence="8">
    <location>
        <begin position="96"/>
        <end position="113"/>
    </location>
</feature>
<name>A0A6J4E7C9_9PSED</name>
<evidence type="ECO:0000313" key="10">
    <source>
        <dbReference type="EMBL" id="GJN55452.1"/>
    </source>
</evidence>
<feature type="transmembrane region" description="Helical" evidence="8">
    <location>
        <begin position="273"/>
        <end position="292"/>
    </location>
</feature>
<dbReference type="Proteomes" id="UP001054892">
    <property type="component" value="Unassembled WGS sequence"/>
</dbReference>
<comment type="similarity">
    <text evidence="2">Belongs to the urea transporter family.</text>
</comment>
<dbReference type="KEGG" id="ptw:TUM18999_38780"/>
<reference evidence="9 11" key="1">
    <citation type="submission" date="2020-05" db="EMBL/GenBank/DDBJ databases">
        <title>Characterization of novel class B3 metallo-beta-lactamase from novel Pseudomonas species.</title>
        <authorList>
            <person name="Yamada K."/>
            <person name="Aoki K."/>
            <person name="Ishii Y."/>
        </authorList>
    </citation>
    <scope>NUCLEOTIDE SEQUENCE [LARGE SCALE GENOMIC DNA]</scope>
    <source>
        <strain evidence="9 11">TUM18999</strain>
        <strain evidence="10 12">TUM20286</strain>
    </source>
</reference>
<feature type="transmembrane region" description="Helical" evidence="8">
    <location>
        <begin position="34"/>
        <end position="62"/>
    </location>
</feature>
<dbReference type="EMBL" id="AP023189">
    <property type="protein sequence ID" value="BCG25687.1"/>
    <property type="molecule type" value="Genomic_DNA"/>
</dbReference>
<keyword evidence="4 8" id="KW-0812">Transmembrane</keyword>